<evidence type="ECO:0000313" key="4">
    <source>
        <dbReference type="EMBL" id="KAL3643745.1"/>
    </source>
</evidence>
<proteinExistence type="predicted"/>
<sequence length="79" mass="9116">MLFNFRATGKRDLLRTSRMHCEYRLATDKGLLNACRDSIVQGFQWGDREGPLCDEPIRNVKFKIVDTKIAPEQLNRGTC</sequence>
<evidence type="ECO:0000256" key="2">
    <source>
        <dbReference type="ARBA" id="ARBA00023134"/>
    </source>
</evidence>
<organism evidence="4 5">
    <name type="scientific">Castilleja foliolosa</name>
    <dbReference type="NCBI Taxonomy" id="1961234"/>
    <lineage>
        <taxon>Eukaryota</taxon>
        <taxon>Viridiplantae</taxon>
        <taxon>Streptophyta</taxon>
        <taxon>Embryophyta</taxon>
        <taxon>Tracheophyta</taxon>
        <taxon>Spermatophyta</taxon>
        <taxon>Magnoliopsida</taxon>
        <taxon>eudicotyledons</taxon>
        <taxon>Gunneridae</taxon>
        <taxon>Pentapetalae</taxon>
        <taxon>asterids</taxon>
        <taxon>lamiids</taxon>
        <taxon>Lamiales</taxon>
        <taxon>Orobanchaceae</taxon>
        <taxon>Pedicularideae</taxon>
        <taxon>Castillejinae</taxon>
        <taxon>Castilleja</taxon>
    </lineage>
</organism>
<dbReference type="SUPFAM" id="SSF54211">
    <property type="entry name" value="Ribosomal protein S5 domain 2-like"/>
    <property type="match status" value="1"/>
</dbReference>
<comment type="caution">
    <text evidence="4">The sequence shown here is derived from an EMBL/GenBank/DDBJ whole genome shotgun (WGS) entry which is preliminary data.</text>
</comment>
<feature type="domain" description="Translation elongation factor EFG/EF2" evidence="3">
    <location>
        <begin position="31"/>
        <end position="70"/>
    </location>
</feature>
<evidence type="ECO:0000256" key="1">
    <source>
        <dbReference type="ARBA" id="ARBA00022741"/>
    </source>
</evidence>
<name>A0ABD3DNB6_9LAMI</name>
<keyword evidence="5" id="KW-1185">Reference proteome</keyword>
<reference evidence="5" key="1">
    <citation type="journal article" date="2024" name="IScience">
        <title>Strigolactones Initiate the Formation of Haustorium-like Structures in Castilleja.</title>
        <authorList>
            <person name="Buerger M."/>
            <person name="Peterson D."/>
            <person name="Chory J."/>
        </authorList>
    </citation>
    <scope>NUCLEOTIDE SEQUENCE [LARGE SCALE GENOMIC DNA]</scope>
</reference>
<accession>A0ABD3DNB6</accession>
<dbReference type="PANTHER" id="PTHR42908:SF6">
    <property type="entry name" value="116 KDA U5 SMALL NUCLEAR RIBONUCLEOPROTEIN COMPONENT"/>
    <property type="match status" value="1"/>
</dbReference>
<dbReference type="InterPro" id="IPR014721">
    <property type="entry name" value="Ribsml_uS5_D2-typ_fold_subgr"/>
</dbReference>
<keyword evidence="2" id="KW-0342">GTP-binding</keyword>
<dbReference type="GO" id="GO:0005525">
    <property type="term" value="F:GTP binding"/>
    <property type="evidence" value="ECO:0007669"/>
    <property type="project" value="UniProtKB-KW"/>
</dbReference>
<dbReference type="AlphaFoldDB" id="A0ABD3DNB6"/>
<evidence type="ECO:0000313" key="5">
    <source>
        <dbReference type="Proteomes" id="UP001632038"/>
    </source>
</evidence>
<dbReference type="Proteomes" id="UP001632038">
    <property type="component" value="Unassembled WGS sequence"/>
</dbReference>
<dbReference type="Gene3D" id="3.30.230.10">
    <property type="match status" value="1"/>
</dbReference>
<protein>
    <recommendedName>
        <fullName evidence="3">Translation elongation factor EFG/EF2 domain-containing protein</fullName>
    </recommendedName>
</protein>
<evidence type="ECO:0000259" key="3">
    <source>
        <dbReference type="Pfam" id="PF03764"/>
    </source>
</evidence>
<dbReference type="PANTHER" id="PTHR42908">
    <property type="entry name" value="TRANSLATION ELONGATION FACTOR-RELATED"/>
    <property type="match status" value="1"/>
</dbReference>
<gene>
    <name evidence="4" type="ORF">CASFOL_014560</name>
</gene>
<dbReference type="EMBL" id="JAVIJP010000016">
    <property type="protein sequence ID" value="KAL3643745.1"/>
    <property type="molecule type" value="Genomic_DNA"/>
</dbReference>
<dbReference type="InterPro" id="IPR020568">
    <property type="entry name" value="Ribosomal_Su5_D2-typ_SF"/>
</dbReference>
<keyword evidence="1" id="KW-0547">Nucleotide-binding</keyword>
<dbReference type="InterPro" id="IPR005517">
    <property type="entry name" value="Transl_elong_EFG/EF2_IV"/>
</dbReference>
<dbReference type="Pfam" id="PF03764">
    <property type="entry name" value="EFG_IV"/>
    <property type="match status" value="1"/>
</dbReference>